<evidence type="ECO:0008006" key="4">
    <source>
        <dbReference type="Google" id="ProtNLM"/>
    </source>
</evidence>
<dbReference type="STRING" id="1220578.FPE01S_01_01900"/>
<keyword evidence="1" id="KW-1133">Transmembrane helix</keyword>
<dbReference type="RefSeq" id="WP_046367087.1">
    <property type="nucleotide sequence ID" value="NZ_BBWV01000001.1"/>
</dbReference>
<keyword evidence="1" id="KW-0812">Transmembrane</keyword>
<keyword evidence="1" id="KW-0472">Membrane</keyword>
<organism evidence="2 3">
    <name type="scientific">Flavihumibacter petaseus NBRC 106054</name>
    <dbReference type="NCBI Taxonomy" id="1220578"/>
    <lineage>
        <taxon>Bacteria</taxon>
        <taxon>Pseudomonadati</taxon>
        <taxon>Bacteroidota</taxon>
        <taxon>Chitinophagia</taxon>
        <taxon>Chitinophagales</taxon>
        <taxon>Chitinophagaceae</taxon>
        <taxon>Flavihumibacter</taxon>
    </lineage>
</organism>
<dbReference type="AlphaFoldDB" id="A0A0E9MUL5"/>
<feature type="transmembrane region" description="Helical" evidence="1">
    <location>
        <begin position="262"/>
        <end position="280"/>
    </location>
</feature>
<dbReference type="Proteomes" id="UP000033121">
    <property type="component" value="Unassembled WGS sequence"/>
</dbReference>
<evidence type="ECO:0000313" key="3">
    <source>
        <dbReference type="Proteomes" id="UP000033121"/>
    </source>
</evidence>
<accession>A0A0E9MUL5</accession>
<protein>
    <recommendedName>
        <fullName evidence="4">Dialkylrecorsinol condensing enzyme</fullName>
    </recommendedName>
</protein>
<keyword evidence="3" id="KW-1185">Reference proteome</keyword>
<sequence length="306" mass="34510">MSLNILVLYYTQSGQLKQILDNMLSPLEGKARIDFVSYKPVDDFPFPWTSDQFFDAMPECVKEISVPLQPFTIPDIPYDLVILGYQPWFLSPSVPTTSFLQSSQAAALKGKPVITVVGSRNMWLNAQERVKGALNRIGARHVGNIVLADTNHNLISLFTIIRWTFTGQKEAGRFLPEAGVQTKDINASGRFGNIIYNNALSGGYDRLQPELLEAGAVSLKPTLIVLEKRGITNFRKFATYIREKGERGNPERMSRVRLFKRLLLTGIFVLSPVSGLTAKLESLFKKKSFKRQLDYFRGVKFQQDVI</sequence>
<gene>
    <name evidence="2" type="ORF">FPE01S_01_01900</name>
</gene>
<dbReference type="OrthoDB" id="4547866at2"/>
<dbReference type="EMBL" id="BBWV01000001">
    <property type="protein sequence ID" value="GAO41178.1"/>
    <property type="molecule type" value="Genomic_DNA"/>
</dbReference>
<name>A0A0E9MUL5_9BACT</name>
<comment type="caution">
    <text evidence="2">The sequence shown here is derived from an EMBL/GenBank/DDBJ whole genome shotgun (WGS) entry which is preliminary data.</text>
</comment>
<dbReference type="SUPFAM" id="SSF52218">
    <property type="entry name" value="Flavoproteins"/>
    <property type="match status" value="1"/>
</dbReference>
<reference evidence="2 3" key="1">
    <citation type="submission" date="2015-04" db="EMBL/GenBank/DDBJ databases">
        <title>Whole genome shotgun sequence of Flavihumibacter petaseus NBRC 106054.</title>
        <authorList>
            <person name="Miyazawa S."/>
            <person name="Hosoyama A."/>
            <person name="Hashimoto M."/>
            <person name="Noguchi M."/>
            <person name="Tsuchikane K."/>
            <person name="Ohji S."/>
            <person name="Yamazoe A."/>
            <person name="Ichikawa N."/>
            <person name="Kimura A."/>
            <person name="Fujita N."/>
        </authorList>
    </citation>
    <scope>NUCLEOTIDE SEQUENCE [LARGE SCALE GENOMIC DNA]</scope>
    <source>
        <strain evidence="2 3">NBRC 106054</strain>
    </source>
</reference>
<proteinExistence type="predicted"/>
<evidence type="ECO:0000256" key="1">
    <source>
        <dbReference type="SAM" id="Phobius"/>
    </source>
</evidence>
<evidence type="ECO:0000313" key="2">
    <source>
        <dbReference type="EMBL" id="GAO41178.1"/>
    </source>
</evidence>
<dbReference type="InterPro" id="IPR029039">
    <property type="entry name" value="Flavoprotein-like_sf"/>
</dbReference>
<dbReference type="Gene3D" id="3.40.50.360">
    <property type="match status" value="1"/>
</dbReference>